<accession>A0A1F8F163</accession>
<reference evidence="6 7" key="1">
    <citation type="journal article" date="2016" name="Nat. Commun.">
        <title>Thousands of microbial genomes shed light on interconnected biogeochemical processes in an aquifer system.</title>
        <authorList>
            <person name="Anantharaman K."/>
            <person name="Brown C.T."/>
            <person name="Hug L.A."/>
            <person name="Sharon I."/>
            <person name="Castelle C.J."/>
            <person name="Probst A.J."/>
            <person name="Thomas B.C."/>
            <person name="Singh A."/>
            <person name="Wilkins M.J."/>
            <person name="Karaoz U."/>
            <person name="Brodie E.L."/>
            <person name="Williams K.H."/>
            <person name="Hubbard S.S."/>
            <person name="Banfield J.F."/>
        </authorList>
    </citation>
    <scope>NUCLEOTIDE SEQUENCE [LARGE SCALE GENOMIC DNA]</scope>
</reference>
<protein>
    <recommendedName>
        <fullName evidence="5">Zinc finger DksA/TraR C4-type domain-containing protein</fullName>
    </recommendedName>
</protein>
<dbReference type="PROSITE" id="PS51128">
    <property type="entry name" value="ZF_DKSA_2"/>
    <property type="match status" value="1"/>
</dbReference>
<dbReference type="PANTHER" id="PTHR33823:SF4">
    <property type="entry name" value="GENERAL STRESS PROTEIN 16O"/>
    <property type="match status" value="1"/>
</dbReference>
<comment type="caution">
    <text evidence="6">The sequence shown here is derived from an EMBL/GenBank/DDBJ whole genome shotgun (WGS) entry which is preliminary data.</text>
</comment>
<name>A0A1F8F163_9BACT</name>
<dbReference type="InterPro" id="IPR037187">
    <property type="entry name" value="DnaK_N"/>
</dbReference>
<dbReference type="Pfam" id="PF01258">
    <property type="entry name" value="zf-dskA_traR"/>
    <property type="match status" value="1"/>
</dbReference>
<evidence type="ECO:0000256" key="3">
    <source>
        <dbReference type="ARBA" id="ARBA00022833"/>
    </source>
</evidence>
<keyword evidence="3" id="KW-0862">Zinc</keyword>
<organism evidence="6 7">
    <name type="scientific">Candidatus Yanofskybacteria bacterium RIFCSPHIGHO2_01_FULL_45_42</name>
    <dbReference type="NCBI Taxonomy" id="1802671"/>
    <lineage>
        <taxon>Bacteria</taxon>
        <taxon>Candidatus Yanofskyibacteriota</taxon>
    </lineage>
</organism>
<dbReference type="Proteomes" id="UP000178023">
    <property type="component" value="Unassembled WGS sequence"/>
</dbReference>
<dbReference type="InterPro" id="IPR000962">
    <property type="entry name" value="Znf_DskA_TraR"/>
</dbReference>
<dbReference type="SUPFAM" id="SSF109635">
    <property type="entry name" value="DnaK suppressor protein DksA, alpha-hairpin domain"/>
    <property type="match status" value="1"/>
</dbReference>
<dbReference type="PANTHER" id="PTHR33823">
    <property type="entry name" value="RNA POLYMERASE-BINDING TRANSCRIPTION FACTOR DKSA-RELATED"/>
    <property type="match status" value="1"/>
</dbReference>
<sequence length="122" mass="13473">MDKNELKKLREDLVKEKATVEEALMSTAIKNPIVKDYYEQPRVEDIGSSPDDTALEAVDFDRMMALKNTQEQRLHEINETLAQIDSGEYGICVNCASGIGAARLKVIPAATLCISCAQKTGR</sequence>
<proteinExistence type="predicted"/>
<dbReference type="Gene3D" id="1.20.120.910">
    <property type="entry name" value="DksA, coiled-coil domain"/>
    <property type="match status" value="1"/>
</dbReference>
<gene>
    <name evidence="6" type="ORF">A2750_02910</name>
</gene>
<keyword evidence="2" id="KW-0863">Zinc-finger</keyword>
<feature type="zinc finger region" description="dksA C4-type" evidence="4">
    <location>
        <begin position="92"/>
        <end position="116"/>
    </location>
</feature>
<dbReference type="GO" id="GO:0008270">
    <property type="term" value="F:zinc ion binding"/>
    <property type="evidence" value="ECO:0007669"/>
    <property type="project" value="UniProtKB-KW"/>
</dbReference>
<dbReference type="SUPFAM" id="SSF57716">
    <property type="entry name" value="Glucocorticoid receptor-like (DNA-binding domain)"/>
    <property type="match status" value="1"/>
</dbReference>
<evidence type="ECO:0000256" key="4">
    <source>
        <dbReference type="PROSITE-ProRule" id="PRU00510"/>
    </source>
</evidence>
<evidence type="ECO:0000313" key="7">
    <source>
        <dbReference type="Proteomes" id="UP000178023"/>
    </source>
</evidence>
<keyword evidence="1" id="KW-0479">Metal-binding</keyword>
<evidence type="ECO:0000259" key="5">
    <source>
        <dbReference type="Pfam" id="PF01258"/>
    </source>
</evidence>
<dbReference type="AlphaFoldDB" id="A0A1F8F163"/>
<feature type="domain" description="Zinc finger DksA/TraR C4-type" evidence="5">
    <location>
        <begin position="87"/>
        <end position="119"/>
    </location>
</feature>
<dbReference type="EMBL" id="MGJL01000033">
    <property type="protein sequence ID" value="OGN06877.1"/>
    <property type="molecule type" value="Genomic_DNA"/>
</dbReference>
<evidence type="ECO:0000256" key="1">
    <source>
        <dbReference type="ARBA" id="ARBA00022723"/>
    </source>
</evidence>
<evidence type="ECO:0000256" key="2">
    <source>
        <dbReference type="ARBA" id="ARBA00022771"/>
    </source>
</evidence>
<evidence type="ECO:0000313" key="6">
    <source>
        <dbReference type="EMBL" id="OGN06877.1"/>
    </source>
</evidence>